<keyword evidence="6 9" id="KW-0472">Membrane</keyword>
<feature type="transmembrane region" description="Helical" evidence="9">
    <location>
        <begin position="12"/>
        <end position="34"/>
    </location>
</feature>
<keyword evidence="8" id="KW-0407">Ion channel</keyword>
<evidence type="ECO:0000313" key="11">
    <source>
        <dbReference type="Proteomes" id="UP001208570"/>
    </source>
</evidence>
<dbReference type="PANTHER" id="PTHR10258:SF8">
    <property type="entry name" value="CALCIUM-ACTIVATED POTASSIUM CHANNEL BK ALPHA SUBUNIT DOMAIN-CONTAINING PROTEIN"/>
    <property type="match status" value="1"/>
</dbReference>
<keyword evidence="11" id="KW-1185">Reference proteome</keyword>
<dbReference type="GO" id="GO:0015459">
    <property type="term" value="F:potassium channel regulator activity"/>
    <property type="evidence" value="ECO:0007669"/>
    <property type="project" value="TreeGrafter"/>
</dbReference>
<evidence type="ECO:0000256" key="4">
    <source>
        <dbReference type="ARBA" id="ARBA00022989"/>
    </source>
</evidence>
<evidence type="ECO:0000256" key="1">
    <source>
        <dbReference type="ARBA" id="ARBA00004141"/>
    </source>
</evidence>
<keyword evidence="4 9" id="KW-1133">Transmembrane helix</keyword>
<evidence type="ECO:0000256" key="5">
    <source>
        <dbReference type="ARBA" id="ARBA00023065"/>
    </source>
</evidence>
<evidence type="ECO:0000256" key="8">
    <source>
        <dbReference type="ARBA" id="ARBA00023303"/>
    </source>
</evidence>
<evidence type="ECO:0000256" key="2">
    <source>
        <dbReference type="ARBA" id="ARBA00022448"/>
    </source>
</evidence>
<dbReference type="GO" id="GO:0008076">
    <property type="term" value="C:voltage-gated potassium channel complex"/>
    <property type="evidence" value="ECO:0007669"/>
    <property type="project" value="TreeGrafter"/>
</dbReference>
<dbReference type="InterPro" id="IPR003930">
    <property type="entry name" value="K_chnl_Ca-activ_BK_bsu"/>
</dbReference>
<dbReference type="GO" id="GO:0015269">
    <property type="term" value="F:calcium-activated potassium channel activity"/>
    <property type="evidence" value="ECO:0007669"/>
    <property type="project" value="InterPro"/>
</dbReference>
<keyword evidence="7" id="KW-0325">Glycoprotein</keyword>
<keyword evidence="5" id="KW-0406">Ion transport</keyword>
<dbReference type="EMBL" id="JAODUP010000350">
    <property type="protein sequence ID" value="KAK2151798.1"/>
    <property type="molecule type" value="Genomic_DNA"/>
</dbReference>
<dbReference type="AlphaFoldDB" id="A0AAD9JFP9"/>
<protein>
    <submittedName>
        <fullName evidence="10">Uncharacterized protein</fullName>
    </submittedName>
</protein>
<keyword evidence="2" id="KW-0813">Transport</keyword>
<gene>
    <name evidence="10" type="ORF">LSH36_350g01004</name>
</gene>
<sequence length="127" mass="13928">MPSESFRQRAWNCALLTITVICICIVVLCGVMIVREYSLASNYEPATCTITNITYMRDMICTFCESKDKTKEPGASACIQTKLPCIHIGVRYTISGTQREAQLHPDSLQAAGAYSQLLKLDGGCLLG</sequence>
<comment type="subcellular location">
    <subcellularLocation>
        <location evidence="1">Membrane</location>
        <topology evidence="1">Multi-pass membrane protein</topology>
    </subcellularLocation>
</comment>
<keyword evidence="3 9" id="KW-0812">Transmembrane</keyword>
<evidence type="ECO:0000256" key="7">
    <source>
        <dbReference type="ARBA" id="ARBA00023180"/>
    </source>
</evidence>
<comment type="caution">
    <text evidence="10">The sequence shown here is derived from an EMBL/GenBank/DDBJ whole genome shotgun (WGS) entry which is preliminary data.</text>
</comment>
<evidence type="ECO:0000313" key="10">
    <source>
        <dbReference type="EMBL" id="KAK2151798.1"/>
    </source>
</evidence>
<organism evidence="10 11">
    <name type="scientific">Paralvinella palmiformis</name>
    <dbReference type="NCBI Taxonomy" id="53620"/>
    <lineage>
        <taxon>Eukaryota</taxon>
        <taxon>Metazoa</taxon>
        <taxon>Spiralia</taxon>
        <taxon>Lophotrochozoa</taxon>
        <taxon>Annelida</taxon>
        <taxon>Polychaeta</taxon>
        <taxon>Sedentaria</taxon>
        <taxon>Canalipalpata</taxon>
        <taxon>Terebellida</taxon>
        <taxon>Terebelliformia</taxon>
        <taxon>Alvinellidae</taxon>
        <taxon>Paralvinella</taxon>
    </lineage>
</organism>
<proteinExistence type="predicted"/>
<evidence type="ECO:0000256" key="9">
    <source>
        <dbReference type="SAM" id="Phobius"/>
    </source>
</evidence>
<dbReference type="GO" id="GO:0005513">
    <property type="term" value="P:detection of calcium ion"/>
    <property type="evidence" value="ECO:0007669"/>
    <property type="project" value="TreeGrafter"/>
</dbReference>
<accession>A0AAD9JFP9</accession>
<dbReference type="PANTHER" id="PTHR10258">
    <property type="entry name" value="CALCIUM-ACTIVATED POTASSIUM CHANNEL SUBUNIT BETA"/>
    <property type="match status" value="1"/>
</dbReference>
<evidence type="ECO:0000256" key="3">
    <source>
        <dbReference type="ARBA" id="ARBA00022692"/>
    </source>
</evidence>
<reference evidence="10" key="1">
    <citation type="journal article" date="2023" name="Mol. Biol. Evol.">
        <title>Third-Generation Sequencing Reveals the Adaptive Role of the Epigenome in Three Deep-Sea Polychaetes.</title>
        <authorList>
            <person name="Perez M."/>
            <person name="Aroh O."/>
            <person name="Sun Y."/>
            <person name="Lan Y."/>
            <person name="Juniper S.K."/>
            <person name="Young C.R."/>
            <person name="Angers B."/>
            <person name="Qian P.Y."/>
        </authorList>
    </citation>
    <scope>NUCLEOTIDE SEQUENCE</scope>
    <source>
        <strain evidence="10">P08H-3</strain>
    </source>
</reference>
<name>A0AAD9JFP9_9ANNE</name>
<evidence type="ECO:0000256" key="6">
    <source>
        <dbReference type="ARBA" id="ARBA00023136"/>
    </source>
</evidence>
<dbReference type="Proteomes" id="UP001208570">
    <property type="component" value="Unassembled WGS sequence"/>
</dbReference>